<dbReference type="NCBIfam" id="NF009379">
    <property type="entry name" value="PRK12740.1-3"/>
    <property type="match status" value="1"/>
</dbReference>
<dbReference type="CDD" id="cd04088">
    <property type="entry name" value="EFG_mtEFG_II"/>
    <property type="match status" value="1"/>
</dbReference>
<evidence type="ECO:0000259" key="10">
    <source>
        <dbReference type="PROSITE" id="PS51722"/>
    </source>
</evidence>
<evidence type="ECO:0000256" key="9">
    <source>
        <dbReference type="SAM" id="MobiDB-lite"/>
    </source>
</evidence>
<dbReference type="InterPro" id="IPR000795">
    <property type="entry name" value="T_Tr_GTP-bd_dom"/>
</dbReference>
<dbReference type="CDD" id="cd03713">
    <property type="entry name" value="EFG_mtEFG_C"/>
    <property type="match status" value="1"/>
</dbReference>
<dbReference type="GO" id="GO:0003924">
    <property type="term" value="F:GTPase activity"/>
    <property type="evidence" value="ECO:0007669"/>
    <property type="project" value="InterPro"/>
</dbReference>
<dbReference type="PROSITE" id="PS51722">
    <property type="entry name" value="G_TR_2"/>
    <property type="match status" value="1"/>
</dbReference>
<dbReference type="InterPro" id="IPR035649">
    <property type="entry name" value="EFG_V"/>
</dbReference>
<sequence>MTEMMDRIRNIALVGHGNSGKTSLAEVMLYDSGVLTRIGRVEDGNTAMDFEPEELKRNISISTGFHQATWKKTAITLLDTPGDSNFFNDTRNCMTAVDGALFLVDAVDGVKVQTEQAWNFAHDFHLPCALVINKMEKERADFTGTFQDIVTQMESPKPVKIQLPIGSEASFKGVVDLISQKAYTYDASGKSTAGPIPAELQDQVAEEREKMVEILAEADDSLLERYLEGETLSEAELISALKAGIKNRLFAPVLCASAIGNIGIDRILDFIVEAMPSPADRPARVGKDPSSGQEILRNPNPDEPFSAIVFKTVVDPYAGRLSIFRVVSGKLGSDGGFYNVNKETRERFNQLLMITGKEQKPAQGAVPGSIVAVAKLKDTATGDTICDEANKVLFDFPEPLPKLITFAITSKATGDEDKIFISLTKLIEEDPALKLERTVETKEILLSGRGQVHIEATIEKLKRKYNVEVKLGKPKVPYRETIKKKVRVQGKHKKQSGGHGQYGDCWIQMEPLPRGGGFEFVDAIVGGAIPKNYIPAVEKGIIEASQKGVLAGYPVVDFKVTLDDGSYHEVDSSEMAFKIAGSLAFKKAVTDAKPVLLEPILNVEVITPDEFMGDIMGDLNSRRGRVLGMEAHGKYQVIKAQVPMAEFLTYAPDLTSMTGGRGTYSMEFSHYDEVPAQIAEKLIVELNKEREA</sequence>
<evidence type="ECO:0000256" key="2">
    <source>
        <dbReference type="ARBA" id="ARBA00017872"/>
    </source>
</evidence>
<feature type="region of interest" description="Disordered" evidence="9">
    <location>
        <begin position="279"/>
        <end position="300"/>
    </location>
</feature>
<evidence type="ECO:0000256" key="8">
    <source>
        <dbReference type="NCBIfam" id="TIGR00484"/>
    </source>
</evidence>
<reference evidence="11" key="1">
    <citation type="journal article" date="2020" name="mSystems">
        <title>Genome- and Community-Level Interaction Insights into Carbon Utilization and Element Cycling Functions of Hydrothermarchaeota in Hydrothermal Sediment.</title>
        <authorList>
            <person name="Zhou Z."/>
            <person name="Liu Y."/>
            <person name="Xu W."/>
            <person name="Pan J."/>
            <person name="Luo Z.H."/>
            <person name="Li M."/>
        </authorList>
    </citation>
    <scope>NUCLEOTIDE SEQUENCE [LARGE SCALE GENOMIC DNA]</scope>
    <source>
        <strain evidence="11">SpSt-477</strain>
    </source>
</reference>
<dbReference type="InterPro" id="IPR027417">
    <property type="entry name" value="P-loop_NTPase"/>
</dbReference>
<dbReference type="InterPro" id="IPR009022">
    <property type="entry name" value="EFG_III"/>
</dbReference>
<dbReference type="InterPro" id="IPR047872">
    <property type="entry name" value="EFG_IV"/>
</dbReference>
<dbReference type="InterPro" id="IPR000640">
    <property type="entry name" value="EFG_V-like"/>
</dbReference>
<dbReference type="NCBIfam" id="NF009891">
    <property type="entry name" value="PRK13351.1-1"/>
    <property type="match status" value="1"/>
</dbReference>
<dbReference type="Pfam" id="PF00679">
    <property type="entry name" value="EFG_C"/>
    <property type="match status" value="1"/>
</dbReference>
<evidence type="ECO:0000256" key="7">
    <source>
        <dbReference type="ARBA" id="ARBA00024731"/>
    </source>
</evidence>
<dbReference type="SUPFAM" id="SSF52540">
    <property type="entry name" value="P-loop containing nucleoside triphosphate hydrolases"/>
    <property type="match status" value="1"/>
</dbReference>
<dbReference type="CDD" id="cd16262">
    <property type="entry name" value="EFG_III"/>
    <property type="match status" value="1"/>
</dbReference>
<dbReference type="SMART" id="SM00838">
    <property type="entry name" value="EFG_C"/>
    <property type="match status" value="1"/>
</dbReference>
<comment type="caution">
    <text evidence="11">The sequence shown here is derived from an EMBL/GenBank/DDBJ whole genome shotgun (WGS) entry which is preliminary data.</text>
</comment>
<dbReference type="InterPro" id="IPR004540">
    <property type="entry name" value="Transl_elong_EFG/EF2"/>
</dbReference>
<dbReference type="NCBIfam" id="NF009381">
    <property type="entry name" value="PRK12740.1-5"/>
    <property type="match status" value="1"/>
</dbReference>
<dbReference type="InterPro" id="IPR014721">
    <property type="entry name" value="Ribsml_uS5_D2-typ_fold_subgr"/>
</dbReference>
<comment type="similarity">
    <text evidence="1">Belongs to the TRAFAC class translation factor GTPase superfamily. Classic translation factor GTPase family. EF-G/EF-2 subfamily.</text>
</comment>
<dbReference type="Gene3D" id="3.40.50.300">
    <property type="entry name" value="P-loop containing nucleotide triphosphate hydrolases"/>
    <property type="match status" value="1"/>
</dbReference>
<dbReference type="Gene3D" id="3.30.70.870">
    <property type="entry name" value="Elongation Factor G (Translational Gtpase), domain 3"/>
    <property type="match status" value="1"/>
</dbReference>
<dbReference type="CDD" id="cd04170">
    <property type="entry name" value="EF-G_bact"/>
    <property type="match status" value="1"/>
</dbReference>
<keyword evidence="3" id="KW-0547">Nucleotide-binding</keyword>
<dbReference type="Gene3D" id="3.30.230.10">
    <property type="match status" value="1"/>
</dbReference>
<dbReference type="NCBIfam" id="TIGR00484">
    <property type="entry name" value="EF-G"/>
    <property type="match status" value="1"/>
</dbReference>
<dbReference type="InterPro" id="IPR005517">
    <property type="entry name" value="Transl_elong_EFG/EF2_IV"/>
</dbReference>
<dbReference type="SUPFAM" id="SSF50447">
    <property type="entry name" value="Translation proteins"/>
    <property type="match status" value="1"/>
</dbReference>
<dbReference type="InterPro" id="IPR053905">
    <property type="entry name" value="EF-G-like_DII"/>
</dbReference>
<dbReference type="Gene3D" id="2.40.30.10">
    <property type="entry name" value="Translation factors"/>
    <property type="match status" value="1"/>
</dbReference>
<keyword evidence="5" id="KW-0648">Protein biosynthesis</keyword>
<keyword evidence="6" id="KW-0342">GTP-binding</keyword>
<dbReference type="GO" id="GO:0032790">
    <property type="term" value="P:ribosome disassembly"/>
    <property type="evidence" value="ECO:0007669"/>
    <property type="project" value="TreeGrafter"/>
</dbReference>
<dbReference type="FunFam" id="3.30.70.240:FF:000001">
    <property type="entry name" value="Elongation factor G"/>
    <property type="match status" value="1"/>
</dbReference>
<dbReference type="SMART" id="SM00889">
    <property type="entry name" value="EFG_IV"/>
    <property type="match status" value="1"/>
</dbReference>
<dbReference type="PANTHER" id="PTHR43261">
    <property type="entry name" value="TRANSLATION ELONGATION FACTOR G-RELATED"/>
    <property type="match status" value="1"/>
</dbReference>
<gene>
    <name evidence="11" type="primary">fusA</name>
    <name evidence="11" type="ORF">ENS29_15610</name>
</gene>
<accession>A0A7C4VRU3</accession>
<dbReference type="GO" id="GO:0003746">
    <property type="term" value="F:translation elongation factor activity"/>
    <property type="evidence" value="ECO:0007669"/>
    <property type="project" value="UniProtKB-UniRule"/>
</dbReference>
<dbReference type="PANTHER" id="PTHR43261:SF7">
    <property type="entry name" value="ELONGATION FACTOR G-LIKE PROTEIN"/>
    <property type="match status" value="1"/>
</dbReference>
<dbReference type="InterPro" id="IPR009000">
    <property type="entry name" value="Transl_B-barrel_sf"/>
</dbReference>
<dbReference type="InterPro" id="IPR020568">
    <property type="entry name" value="Ribosomal_Su5_D2-typ_SF"/>
</dbReference>
<dbReference type="NCBIfam" id="TIGR00231">
    <property type="entry name" value="small_GTP"/>
    <property type="match status" value="1"/>
</dbReference>
<dbReference type="InterPro" id="IPR041095">
    <property type="entry name" value="EFG_II"/>
</dbReference>
<dbReference type="InterPro" id="IPR035647">
    <property type="entry name" value="EFG_III/V"/>
</dbReference>
<evidence type="ECO:0000256" key="3">
    <source>
        <dbReference type="ARBA" id="ARBA00022741"/>
    </source>
</evidence>
<dbReference type="FunFam" id="3.30.230.10:FF:000003">
    <property type="entry name" value="Elongation factor G"/>
    <property type="match status" value="1"/>
</dbReference>
<dbReference type="Pfam" id="PF22042">
    <property type="entry name" value="EF-G_D2"/>
    <property type="match status" value="1"/>
</dbReference>
<dbReference type="EMBL" id="DSUH01000359">
    <property type="protein sequence ID" value="HGU34251.1"/>
    <property type="molecule type" value="Genomic_DNA"/>
</dbReference>
<evidence type="ECO:0000256" key="4">
    <source>
        <dbReference type="ARBA" id="ARBA00022768"/>
    </source>
</evidence>
<evidence type="ECO:0000313" key="11">
    <source>
        <dbReference type="EMBL" id="HGU34251.1"/>
    </source>
</evidence>
<dbReference type="SUPFAM" id="SSF54980">
    <property type="entry name" value="EF-G C-terminal domain-like"/>
    <property type="match status" value="2"/>
</dbReference>
<evidence type="ECO:0000256" key="6">
    <source>
        <dbReference type="ARBA" id="ARBA00023134"/>
    </source>
</evidence>
<name>A0A7C4VRU3_9BACT</name>
<proteinExistence type="inferred from homology"/>
<dbReference type="CDD" id="cd01434">
    <property type="entry name" value="EFG_mtEFG1_IV"/>
    <property type="match status" value="1"/>
</dbReference>
<protein>
    <recommendedName>
        <fullName evidence="2 8">Elongation factor G</fullName>
    </recommendedName>
</protein>
<dbReference type="SUPFAM" id="SSF54211">
    <property type="entry name" value="Ribosomal protein S5 domain 2-like"/>
    <property type="match status" value="1"/>
</dbReference>
<dbReference type="AlphaFoldDB" id="A0A7C4VRU3"/>
<comment type="function">
    <text evidence="7">Catalyzes the GTP-dependent ribosomal translocation step during translation elongation. During this step, the ribosome changes from the pre-translocational (PRE) to the post-translocational (POST) state as the newly formed A-site-bound peptidyl-tRNA and P-site-bound deacylated tRNA move to the P and E sites, respectively. Catalyzes the coordinated movement of the two tRNA molecules, the mRNA and conformational changes in the ribosome.</text>
</comment>
<organism evidence="11">
    <name type="scientific">Desulfatirhabdium butyrativorans</name>
    <dbReference type="NCBI Taxonomy" id="340467"/>
    <lineage>
        <taxon>Bacteria</taxon>
        <taxon>Pseudomonadati</taxon>
        <taxon>Thermodesulfobacteriota</taxon>
        <taxon>Desulfobacteria</taxon>
        <taxon>Desulfobacterales</taxon>
        <taxon>Desulfatirhabdiaceae</taxon>
        <taxon>Desulfatirhabdium</taxon>
    </lineage>
</organism>
<dbReference type="GO" id="GO:0005525">
    <property type="term" value="F:GTP binding"/>
    <property type="evidence" value="ECO:0007669"/>
    <property type="project" value="UniProtKB-UniRule"/>
</dbReference>
<dbReference type="Pfam" id="PF03764">
    <property type="entry name" value="EFG_IV"/>
    <property type="match status" value="1"/>
</dbReference>
<feature type="domain" description="Tr-type G" evidence="10">
    <location>
        <begin position="6"/>
        <end position="279"/>
    </location>
</feature>
<dbReference type="Gene3D" id="3.30.70.240">
    <property type="match status" value="1"/>
</dbReference>
<keyword evidence="4 11" id="KW-0251">Elongation factor</keyword>
<evidence type="ECO:0000256" key="1">
    <source>
        <dbReference type="ARBA" id="ARBA00005870"/>
    </source>
</evidence>
<dbReference type="Pfam" id="PF00009">
    <property type="entry name" value="GTP_EFTU"/>
    <property type="match status" value="1"/>
</dbReference>
<evidence type="ECO:0000256" key="5">
    <source>
        <dbReference type="ARBA" id="ARBA00022917"/>
    </source>
</evidence>
<dbReference type="InterPro" id="IPR005225">
    <property type="entry name" value="Small_GTP-bd"/>
</dbReference>
<dbReference type="Pfam" id="PF14492">
    <property type="entry name" value="EFG_III"/>
    <property type="match status" value="1"/>
</dbReference>